<evidence type="ECO:0000313" key="1">
    <source>
        <dbReference type="EMBL" id="KAK2702211.1"/>
    </source>
</evidence>
<feature type="non-terminal residue" evidence="1">
    <location>
        <position position="1"/>
    </location>
</feature>
<dbReference type="PANTHER" id="PTHR36688:SF1">
    <property type="entry name" value="ENDONUCLEASE_EXONUCLEASE_PHOSPHATASE DOMAIN-CONTAINING PROTEIN"/>
    <property type="match status" value="1"/>
</dbReference>
<evidence type="ECO:0008006" key="3">
    <source>
        <dbReference type="Google" id="ProtNLM"/>
    </source>
</evidence>
<gene>
    <name evidence="1" type="ORF">QYM36_019178</name>
</gene>
<comment type="caution">
    <text evidence="1">The sequence shown here is derived from an EMBL/GenBank/DDBJ whole genome shotgun (WGS) entry which is preliminary data.</text>
</comment>
<name>A0AA88HAZ2_ARTSF</name>
<organism evidence="1 2">
    <name type="scientific">Artemia franciscana</name>
    <name type="common">Brine shrimp</name>
    <name type="synonym">Artemia sanfranciscana</name>
    <dbReference type="NCBI Taxonomy" id="6661"/>
    <lineage>
        <taxon>Eukaryota</taxon>
        <taxon>Metazoa</taxon>
        <taxon>Ecdysozoa</taxon>
        <taxon>Arthropoda</taxon>
        <taxon>Crustacea</taxon>
        <taxon>Branchiopoda</taxon>
        <taxon>Anostraca</taxon>
        <taxon>Artemiidae</taxon>
        <taxon>Artemia</taxon>
    </lineage>
</organism>
<proteinExistence type="predicted"/>
<keyword evidence="2" id="KW-1185">Reference proteome</keyword>
<dbReference type="InterPro" id="IPR052560">
    <property type="entry name" value="RdDP_mobile_element"/>
</dbReference>
<evidence type="ECO:0000313" key="2">
    <source>
        <dbReference type="Proteomes" id="UP001187531"/>
    </source>
</evidence>
<dbReference type="Proteomes" id="UP001187531">
    <property type="component" value="Unassembled WGS sequence"/>
</dbReference>
<protein>
    <recommendedName>
        <fullName evidence="3">Reverse transcriptase domain-containing protein</fullName>
    </recommendedName>
</protein>
<accession>A0AA88HAZ2</accession>
<dbReference type="AlphaFoldDB" id="A0AA88HAZ2"/>
<dbReference type="EMBL" id="JAVRJZ010000593">
    <property type="protein sequence ID" value="KAK2702211.1"/>
    <property type="molecule type" value="Genomic_DNA"/>
</dbReference>
<sequence length="467" mass="53141">MHIKGKMLDLIISFTKIEETYVAIKNVISDKIQFTKGVPQGGVLSPLLFNLVLADFPYKNVDGRIIANDIVSWAKGRTPEEAQKTIKSAVIQAVNWVKLNKMVFSNKTVAMIFNANERNDLQRLEIDVDSLHIPLVNHTRYLGVSIDLKLNFKLHINNILRETSNIINLMKCLAAKNLGADRSILNLFYTAAIRSKIEYAAPLMAEMLSSLNEPANILPHIPKYVNTKANWTMFRNKLNEDVLSLTLKSHTSVVTADTCAEAMTSILTNAANQAIPRTSPRKTIPKHTPKAWWTKDCQITWRIKNATRRAYLRKPSPATYLSKLQAEANLKRTITNAKYNYWNNFANNLSRETSEPRIHRLISKICGKKTSSNPLMYELIHENSHYDNDIDKTKLSASLFSKKLRSKNKNIITQIMTNPIYQPRPGSEYINHPFSIHELNNAIQHIKANATSSYDNIHPIWIKNLTP</sequence>
<dbReference type="PANTHER" id="PTHR36688">
    <property type="entry name" value="ENDO/EXONUCLEASE/PHOSPHATASE DOMAIN-CONTAINING PROTEIN"/>
    <property type="match status" value="1"/>
</dbReference>
<reference evidence="1" key="1">
    <citation type="submission" date="2023-07" db="EMBL/GenBank/DDBJ databases">
        <title>Chromosome-level genome assembly of Artemia franciscana.</title>
        <authorList>
            <person name="Jo E."/>
        </authorList>
    </citation>
    <scope>NUCLEOTIDE SEQUENCE</scope>
    <source>
        <tissue evidence="1">Whole body</tissue>
    </source>
</reference>